<dbReference type="HOGENOM" id="CLU_1785121_0_0_4"/>
<evidence type="ECO:0000313" key="1">
    <source>
        <dbReference type="EMBL" id="ABM39231.1"/>
    </source>
</evidence>
<dbReference type="KEGG" id="pna:Pnap_3935"/>
<dbReference type="AlphaFoldDB" id="A1VUA3"/>
<name>A1VUA3_POLNA</name>
<protein>
    <submittedName>
        <fullName evidence="1">Uncharacterized protein</fullName>
    </submittedName>
</protein>
<reference evidence="2" key="1">
    <citation type="journal article" date="2009" name="Environ. Microbiol.">
        <title>The genome of Polaromonas naphthalenivorans strain CJ2, isolated from coal tar-contaminated sediment, reveals physiological and metabolic versatility and evolution through extensive horizontal gene transfer.</title>
        <authorList>
            <person name="Yagi J.M."/>
            <person name="Sims D."/>
            <person name="Brettin T."/>
            <person name="Bruce D."/>
            <person name="Madsen E.L."/>
        </authorList>
    </citation>
    <scope>NUCLEOTIDE SEQUENCE [LARGE SCALE GENOMIC DNA]</scope>
    <source>
        <strain evidence="2">CJ2</strain>
    </source>
</reference>
<dbReference type="EMBL" id="CP000529">
    <property type="protein sequence ID" value="ABM39231.1"/>
    <property type="molecule type" value="Genomic_DNA"/>
</dbReference>
<evidence type="ECO:0000313" key="2">
    <source>
        <dbReference type="Proteomes" id="UP000000644"/>
    </source>
</evidence>
<dbReference type="RefSeq" id="WP_011803297.1">
    <property type="nucleotide sequence ID" value="NC_008781.1"/>
</dbReference>
<dbReference type="Proteomes" id="UP000000644">
    <property type="component" value="Chromosome"/>
</dbReference>
<sequence length="145" mass="15547">MKNQTCALGIRFSISIMLVLAMPTLVIAASPSKISCQGKIHPEITKNIDGALDSEALLNTAMKGKKYGLNQVASVASLETNLVQLHGGKVSLKSINSNEGRDAVKRVALLIENNYVIAARMAISASRTKKNHTRAAVWLCVKLCS</sequence>
<keyword evidence="2" id="KW-1185">Reference proteome</keyword>
<accession>A1VUA3</accession>
<proteinExistence type="predicted"/>
<organism evidence="1 2">
    <name type="scientific">Polaromonas naphthalenivorans (strain CJ2)</name>
    <dbReference type="NCBI Taxonomy" id="365044"/>
    <lineage>
        <taxon>Bacteria</taxon>
        <taxon>Pseudomonadati</taxon>
        <taxon>Pseudomonadota</taxon>
        <taxon>Betaproteobacteria</taxon>
        <taxon>Burkholderiales</taxon>
        <taxon>Comamonadaceae</taxon>
        <taxon>Polaromonas</taxon>
    </lineage>
</organism>
<gene>
    <name evidence="1" type="ordered locus">Pnap_3935</name>
</gene>